<evidence type="ECO:0000313" key="7">
    <source>
        <dbReference type="Proteomes" id="UP000217895"/>
    </source>
</evidence>
<evidence type="ECO:0000256" key="2">
    <source>
        <dbReference type="ARBA" id="ARBA00022692"/>
    </source>
</evidence>
<comment type="subcellular location">
    <subcellularLocation>
        <location evidence="1">Membrane</location>
        <topology evidence="1">Multi-pass membrane protein</topology>
    </subcellularLocation>
</comment>
<evidence type="ECO:0000256" key="3">
    <source>
        <dbReference type="ARBA" id="ARBA00022989"/>
    </source>
</evidence>
<evidence type="ECO:0000256" key="4">
    <source>
        <dbReference type="ARBA" id="ARBA00023136"/>
    </source>
</evidence>
<keyword evidence="7" id="KW-1185">Reference proteome</keyword>
<organism evidence="6 7">
    <name type="scientific">Leptolyngbya boryana NIES-2135</name>
    <dbReference type="NCBI Taxonomy" id="1973484"/>
    <lineage>
        <taxon>Bacteria</taxon>
        <taxon>Bacillati</taxon>
        <taxon>Cyanobacteriota</taxon>
        <taxon>Cyanophyceae</taxon>
        <taxon>Leptolyngbyales</taxon>
        <taxon>Leptolyngbyaceae</taxon>
        <taxon>Leptolyngbya group</taxon>
        <taxon>Leptolyngbya</taxon>
    </lineage>
</organism>
<feature type="transmembrane region" description="Helical" evidence="5">
    <location>
        <begin position="113"/>
        <end position="131"/>
    </location>
</feature>
<dbReference type="Pfam" id="PF09685">
    <property type="entry name" value="MamF_MmsF"/>
    <property type="match status" value="1"/>
</dbReference>
<proteinExistence type="predicted"/>
<sequence>MRAIPIHNDILKLTANSVGLSLDSKASSLILLMQSIGQQKLLSALCHGSIFFSATLVSIGIPIAILLITDDWVIKDNAREALNFHINLYAYGILAGLLAATVIGIPIAMVIGIGLLICSWLFPILAIVKVIERPEQPYRYPFILRLL</sequence>
<accession>A0A1Z4JCE3</accession>
<evidence type="ECO:0000313" key="6">
    <source>
        <dbReference type="EMBL" id="BAY54465.1"/>
    </source>
</evidence>
<protein>
    <recommendedName>
        <fullName evidence="8">DUF4870 domain-containing protein</fullName>
    </recommendedName>
</protein>
<name>A0A1Z4JCE3_LEPBY</name>
<feature type="transmembrane region" description="Helical" evidence="5">
    <location>
        <begin position="88"/>
        <end position="107"/>
    </location>
</feature>
<dbReference type="Proteomes" id="UP000217895">
    <property type="component" value="Chromosome"/>
</dbReference>
<dbReference type="InterPro" id="IPR019109">
    <property type="entry name" value="MamF_MmsF"/>
</dbReference>
<reference evidence="6 7" key="1">
    <citation type="submission" date="2017-06" db="EMBL/GenBank/DDBJ databases">
        <title>Genome sequencing of cyanobaciteial culture collection at National Institute for Environmental Studies (NIES).</title>
        <authorList>
            <person name="Hirose Y."/>
            <person name="Shimura Y."/>
            <person name="Fujisawa T."/>
            <person name="Nakamura Y."/>
            <person name="Kawachi M."/>
        </authorList>
    </citation>
    <scope>NUCLEOTIDE SEQUENCE [LARGE SCALE GENOMIC DNA]</scope>
    <source>
        <strain evidence="6 7">NIES-2135</strain>
    </source>
</reference>
<gene>
    <name evidence="6" type="ORF">NIES2135_12820</name>
</gene>
<dbReference type="AlphaFoldDB" id="A0A1Z4JCE3"/>
<dbReference type="EMBL" id="AP018203">
    <property type="protein sequence ID" value="BAY54465.1"/>
    <property type="molecule type" value="Genomic_DNA"/>
</dbReference>
<evidence type="ECO:0000256" key="1">
    <source>
        <dbReference type="ARBA" id="ARBA00004141"/>
    </source>
</evidence>
<feature type="transmembrane region" description="Helical" evidence="5">
    <location>
        <begin position="41"/>
        <end position="68"/>
    </location>
</feature>
<evidence type="ECO:0000256" key="5">
    <source>
        <dbReference type="SAM" id="Phobius"/>
    </source>
</evidence>
<keyword evidence="3 5" id="KW-1133">Transmembrane helix</keyword>
<evidence type="ECO:0008006" key="8">
    <source>
        <dbReference type="Google" id="ProtNLM"/>
    </source>
</evidence>
<keyword evidence="2 5" id="KW-0812">Transmembrane</keyword>
<keyword evidence="4 5" id="KW-0472">Membrane</keyword>